<dbReference type="eggNOG" id="ENOG5032RIR">
    <property type="taxonomic scope" value="Bacteria"/>
</dbReference>
<protein>
    <submittedName>
        <fullName evidence="1">Uncharacterized protein</fullName>
    </submittedName>
</protein>
<dbReference type="KEGG" id="gma:AciX8_3155"/>
<evidence type="ECO:0000313" key="2">
    <source>
        <dbReference type="Proteomes" id="UP000007113"/>
    </source>
</evidence>
<dbReference type="RefSeq" id="WP_014266333.1">
    <property type="nucleotide sequence ID" value="NC_016631.1"/>
</dbReference>
<reference evidence="1 2" key="1">
    <citation type="submission" date="2011-11" db="EMBL/GenBank/DDBJ databases">
        <title>Complete sequence of Granulicella mallensis MP5ACTX8.</title>
        <authorList>
            <consortium name="US DOE Joint Genome Institute"/>
            <person name="Lucas S."/>
            <person name="Copeland A."/>
            <person name="Lapidus A."/>
            <person name="Cheng J.-F."/>
            <person name="Goodwin L."/>
            <person name="Pitluck S."/>
            <person name="Peters L."/>
            <person name="Lu M."/>
            <person name="Detter J.C."/>
            <person name="Han C."/>
            <person name="Tapia R."/>
            <person name="Land M."/>
            <person name="Hauser L."/>
            <person name="Kyrpides N."/>
            <person name="Ivanova N."/>
            <person name="Mikhailova N."/>
            <person name="Pagani I."/>
            <person name="Rawat S."/>
            <person name="Mannisto M."/>
            <person name="Haggblom M."/>
            <person name="Woyke T."/>
        </authorList>
    </citation>
    <scope>NUCLEOTIDE SEQUENCE [LARGE SCALE GENOMIC DNA]</scope>
    <source>
        <strain evidence="2">ATCC BAA-1857 / DSM 23137 / MP5ACTX8</strain>
    </source>
</reference>
<proteinExistence type="predicted"/>
<dbReference type="PANTHER" id="PTHR33415:SF12">
    <property type="entry name" value="PROTEIN EMBRYO DEFECTIVE 514"/>
    <property type="match status" value="1"/>
</dbReference>
<dbReference type="Gene3D" id="3.10.450.40">
    <property type="match status" value="1"/>
</dbReference>
<evidence type="ECO:0000313" key="1">
    <source>
        <dbReference type="EMBL" id="AEU37457.1"/>
    </source>
</evidence>
<dbReference type="OrthoDB" id="581814at2"/>
<dbReference type="AlphaFoldDB" id="G8NT27"/>
<dbReference type="InterPro" id="IPR044673">
    <property type="entry name" value="DCL-like"/>
</dbReference>
<sequence>MAKQILIGERVFKTKKSAIEHMQLILNGPPMGTRVVEPGHGFLLDLVSLHPDADSKIGCGVSHFSIAQDDFRKRCFRLYRLDGTNTDFSVYKCFEGKHNVKAQVQLALRTAIRPQIVAFREKQLSSGPVTCPYSGEVLTRERCHVDHGPPYIFDALAQGWMAAYGLILETVAITASADDQQGRTLTDSTQIASWQAYHELYASLRLISIRANLSDAKVAHNRSGRTAVTTVEQ</sequence>
<organism evidence="1 2">
    <name type="scientific">Granulicella mallensis (strain ATCC BAA-1857 / DSM 23137 / MP5ACTX8)</name>
    <dbReference type="NCBI Taxonomy" id="682795"/>
    <lineage>
        <taxon>Bacteria</taxon>
        <taxon>Pseudomonadati</taxon>
        <taxon>Acidobacteriota</taxon>
        <taxon>Terriglobia</taxon>
        <taxon>Terriglobales</taxon>
        <taxon>Acidobacteriaceae</taxon>
        <taxon>Granulicella</taxon>
    </lineage>
</organism>
<gene>
    <name evidence="1" type="ordered locus">AciX8_3155</name>
</gene>
<keyword evidence="2" id="KW-1185">Reference proteome</keyword>
<dbReference type="HOGENOM" id="CLU_080088_1_0_0"/>
<dbReference type="Proteomes" id="UP000007113">
    <property type="component" value="Chromosome"/>
</dbReference>
<dbReference type="Pfam" id="PF11523">
    <property type="entry name" value="DUF3223"/>
    <property type="match status" value="1"/>
</dbReference>
<dbReference type="PANTHER" id="PTHR33415">
    <property type="entry name" value="PROTEIN EMBRYO DEFECTIVE 514"/>
    <property type="match status" value="1"/>
</dbReference>
<name>G8NT27_GRAMM</name>
<dbReference type="EMBL" id="CP003130">
    <property type="protein sequence ID" value="AEU37457.1"/>
    <property type="molecule type" value="Genomic_DNA"/>
</dbReference>
<accession>G8NT27</accession>